<reference evidence="3" key="1">
    <citation type="journal article" date="2019" name="Int. J. Syst. Evol. Microbiol.">
        <title>The Global Catalogue of Microorganisms (GCM) 10K type strain sequencing project: providing services to taxonomists for standard genome sequencing and annotation.</title>
        <authorList>
            <consortium name="The Broad Institute Genomics Platform"/>
            <consortium name="The Broad Institute Genome Sequencing Center for Infectious Disease"/>
            <person name="Wu L."/>
            <person name="Ma J."/>
        </authorList>
    </citation>
    <scope>NUCLEOTIDE SEQUENCE [LARGE SCALE GENOMIC DNA]</scope>
    <source>
        <strain evidence="3">JCM 15309</strain>
    </source>
</reference>
<evidence type="ECO:0000313" key="2">
    <source>
        <dbReference type="EMBL" id="GAA1974050.1"/>
    </source>
</evidence>
<sequence length="132" mass="13422">MRVADAARMALGAALLLRPRAPALALDGTPSEVTVVATRLLGGRWLLQGLLGGVVARRGRTARLRAGWADAAVETTHAASMVLLAAVDPGHARVARLSAAVALTLASADVVATARLATAGRAPSPTSKRETS</sequence>
<organism evidence="2 3">
    <name type="scientific">Nocardioides panacihumi</name>
    <dbReference type="NCBI Taxonomy" id="400774"/>
    <lineage>
        <taxon>Bacteria</taxon>
        <taxon>Bacillati</taxon>
        <taxon>Actinomycetota</taxon>
        <taxon>Actinomycetes</taxon>
        <taxon>Propionibacteriales</taxon>
        <taxon>Nocardioidaceae</taxon>
        <taxon>Nocardioides</taxon>
    </lineage>
</organism>
<evidence type="ECO:0000313" key="3">
    <source>
        <dbReference type="Proteomes" id="UP001500571"/>
    </source>
</evidence>
<proteinExistence type="predicted"/>
<dbReference type="EMBL" id="BAAAPB010000005">
    <property type="protein sequence ID" value="GAA1974050.1"/>
    <property type="molecule type" value="Genomic_DNA"/>
</dbReference>
<evidence type="ECO:0008006" key="4">
    <source>
        <dbReference type="Google" id="ProtNLM"/>
    </source>
</evidence>
<gene>
    <name evidence="2" type="ORF">GCM10009798_39110</name>
</gene>
<feature type="signal peptide" evidence="1">
    <location>
        <begin position="1"/>
        <end position="25"/>
    </location>
</feature>
<feature type="chain" id="PRO_5047280284" description="DUF4267 domain-containing protein" evidence="1">
    <location>
        <begin position="26"/>
        <end position="132"/>
    </location>
</feature>
<accession>A0ABP5D4M7</accession>
<evidence type="ECO:0000256" key="1">
    <source>
        <dbReference type="SAM" id="SignalP"/>
    </source>
</evidence>
<keyword evidence="1" id="KW-0732">Signal</keyword>
<protein>
    <recommendedName>
        <fullName evidence="4">DUF4267 domain-containing protein</fullName>
    </recommendedName>
</protein>
<name>A0ABP5D4M7_9ACTN</name>
<keyword evidence="3" id="KW-1185">Reference proteome</keyword>
<comment type="caution">
    <text evidence="2">The sequence shown here is derived from an EMBL/GenBank/DDBJ whole genome shotgun (WGS) entry which is preliminary data.</text>
</comment>
<dbReference type="Proteomes" id="UP001500571">
    <property type="component" value="Unassembled WGS sequence"/>
</dbReference>
<dbReference type="RefSeq" id="WP_344047807.1">
    <property type="nucleotide sequence ID" value="NZ_BAAAPB010000005.1"/>
</dbReference>